<dbReference type="AlphaFoldDB" id="A0A291TAF4"/>
<keyword evidence="1" id="KW-0648">Protein biosynthesis</keyword>
<dbReference type="GO" id="GO:0003743">
    <property type="term" value="F:translation initiation factor activity"/>
    <property type="evidence" value="ECO:0007669"/>
    <property type="project" value="UniProtKB-KW"/>
</dbReference>
<dbReference type="Proteomes" id="UP000223709">
    <property type="component" value="Chromosome"/>
</dbReference>
<protein>
    <submittedName>
        <fullName evidence="1">Translation initiation factor 2</fullName>
    </submittedName>
</protein>
<gene>
    <name evidence="1" type="ORF">CRH10_06570</name>
</gene>
<evidence type="ECO:0000313" key="2">
    <source>
        <dbReference type="Proteomes" id="UP000223709"/>
    </source>
</evidence>
<accession>A0A291TAF4</accession>
<name>A0A291TAF4_9FIRM</name>
<dbReference type="EMBL" id="CP023819">
    <property type="protein sequence ID" value="ATL89981.1"/>
    <property type="molecule type" value="Genomic_DNA"/>
</dbReference>
<dbReference type="RefSeq" id="WP_098923509.1">
    <property type="nucleotide sequence ID" value="NZ_CP023819.1"/>
</dbReference>
<sequence>MKDIHKVVVGTKYLKYEFELRRNLTIIRGDSATGKTTLVDMIRTHMNDGESGPVTLNCDKGCYVVEGNLWKGQLDNIQDSIVFIDEGNEFVKTKDFARAIQQTDNYYVIVTREGLPALPYSVEEVYGIRTSGKYGSLKQSYHSFYRIYPDSTTENIKPEKILTEDSNSGYQFFDAVCKEQQIQCDTANGKSNVFSYLKAHRNEKIMVIADGAAFGPEMDRVLQLVLTRENLALYLPESFEWLVLSSGILKDAEVAQILQTPSDYIDSKEYFSWERYFTALLTEKTAGTYLNYTKKSLNEAYLRDGVKNAILGQMQKVELK</sequence>
<keyword evidence="1" id="KW-0396">Initiation factor</keyword>
<organism evidence="1 2">
    <name type="scientific">Faecalibacterium prausnitzii</name>
    <dbReference type="NCBI Taxonomy" id="853"/>
    <lineage>
        <taxon>Bacteria</taxon>
        <taxon>Bacillati</taxon>
        <taxon>Bacillota</taxon>
        <taxon>Clostridia</taxon>
        <taxon>Eubacteriales</taxon>
        <taxon>Oscillospiraceae</taxon>
        <taxon>Faecalibacterium</taxon>
    </lineage>
</organism>
<evidence type="ECO:0000313" key="1">
    <source>
        <dbReference type="EMBL" id="ATL89981.1"/>
    </source>
</evidence>
<reference evidence="1 2" key="1">
    <citation type="submission" date="2017-10" db="EMBL/GenBank/DDBJ databases">
        <title>Complete Genome Sequence of Faecalibacterium prausnitzii isolated from the gut of healthy adult Indian.</title>
        <authorList>
            <person name="Bag S."/>
            <person name="Ghosh T.S."/>
            <person name="Das B."/>
        </authorList>
    </citation>
    <scope>NUCLEOTIDE SEQUENCE [LARGE SCALE GENOMIC DNA]</scope>
    <source>
        <strain evidence="1 2">Indica</strain>
    </source>
</reference>
<proteinExistence type="predicted"/>